<feature type="compositionally biased region" description="Low complexity" evidence="5">
    <location>
        <begin position="648"/>
        <end position="664"/>
    </location>
</feature>
<protein>
    <submittedName>
        <fullName evidence="9">PDZ domain-containing protein</fullName>
    </submittedName>
</protein>
<dbReference type="GO" id="GO:0023051">
    <property type="term" value="P:regulation of signaling"/>
    <property type="evidence" value="ECO:0007669"/>
    <property type="project" value="InterPro"/>
</dbReference>
<name>A0A0K0FQU6_STRVS</name>
<keyword evidence="1 4" id="KW-0479">Metal-binding</keyword>
<dbReference type="Pfam" id="PF00595">
    <property type="entry name" value="PDZ"/>
    <property type="match status" value="1"/>
</dbReference>
<dbReference type="InterPro" id="IPR001478">
    <property type="entry name" value="PDZ"/>
</dbReference>
<dbReference type="PANTHER" id="PTHR46767:SF1">
    <property type="entry name" value="LIM DOMAIN ONLY PROTEIN 7"/>
    <property type="match status" value="1"/>
</dbReference>
<keyword evidence="2 4" id="KW-0862">Zinc</keyword>
<feature type="region of interest" description="Disordered" evidence="5">
    <location>
        <begin position="56"/>
        <end position="97"/>
    </location>
</feature>
<dbReference type="STRING" id="75913.A0A0K0FQU6"/>
<dbReference type="Gene3D" id="2.30.42.10">
    <property type="match status" value="1"/>
</dbReference>
<feature type="region of interest" description="Disordered" evidence="5">
    <location>
        <begin position="808"/>
        <end position="851"/>
    </location>
</feature>
<dbReference type="InterPro" id="IPR036034">
    <property type="entry name" value="PDZ_sf"/>
</dbReference>
<dbReference type="PROSITE" id="PS00478">
    <property type="entry name" value="LIM_DOMAIN_1"/>
    <property type="match status" value="1"/>
</dbReference>
<organism evidence="8 9">
    <name type="scientific">Strongyloides venezuelensis</name>
    <name type="common">Threadworm</name>
    <dbReference type="NCBI Taxonomy" id="75913"/>
    <lineage>
        <taxon>Eukaryota</taxon>
        <taxon>Metazoa</taxon>
        <taxon>Ecdysozoa</taxon>
        <taxon>Nematoda</taxon>
        <taxon>Chromadorea</taxon>
        <taxon>Rhabditida</taxon>
        <taxon>Tylenchina</taxon>
        <taxon>Panagrolaimomorpha</taxon>
        <taxon>Strongyloidoidea</taxon>
        <taxon>Strongyloididae</taxon>
        <taxon>Strongyloides</taxon>
    </lineage>
</organism>
<dbReference type="InterPro" id="IPR029978">
    <property type="entry name" value="LMO-7"/>
</dbReference>
<dbReference type="WBParaSite" id="SVE_1209600.1">
    <property type="protein sequence ID" value="SVE_1209600.1"/>
    <property type="gene ID" value="SVE_1209600"/>
</dbReference>
<feature type="compositionally biased region" description="Basic and acidic residues" evidence="5">
    <location>
        <begin position="820"/>
        <end position="833"/>
    </location>
</feature>
<dbReference type="InterPro" id="IPR001781">
    <property type="entry name" value="Znf_LIM"/>
</dbReference>
<dbReference type="SMART" id="SM00228">
    <property type="entry name" value="PDZ"/>
    <property type="match status" value="1"/>
</dbReference>
<feature type="domain" description="PDZ" evidence="7">
    <location>
        <begin position="425"/>
        <end position="514"/>
    </location>
</feature>
<proteinExistence type="predicted"/>
<dbReference type="Gene3D" id="2.10.110.10">
    <property type="entry name" value="Cysteine Rich Protein"/>
    <property type="match status" value="1"/>
</dbReference>
<reference evidence="9" key="2">
    <citation type="submission" date="2015-08" db="UniProtKB">
        <authorList>
            <consortium name="WormBaseParasite"/>
        </authorList>
    </citation>
    <scope>IDENTIFICATION</scope>
</reference>
<dbReference type="SMART" id="SM00132">
    <property type="entry name" value="LIM"/>
    <property type="match status" value="1"/>
</dbReference>
<dbReference type="SUPFAM" id="SSF50156">
    <property type="entry name" value="PDZ domain-like"/>
    <property type="match status" value="1"/>
</dbReference>
<dbReference type="CDD" id="cd08368">
    <property type="entry name" value="LIM"/>
    <property type="match status" value="1"/>
</dbReference>
<evidence type="ECO:0000259" key="6">
    <source>
        <dbReference type="PROSITE" id="PS50023"/>
    </source>
</evidence>
<dbReference type="PROSITE" id="PS50023">
    <property type="entry name" value="LIM_DOMAIN_2"/>
    <property type="match status" value="1"/>
</dbReference>
<feature type="domain" description="LIM zinc-binding" evidence="6">
    <location>
        <begin position="1024"/>
        <end position="1090"/>
    </location>
</feature>
<dbReference type="CDD" id="cd00136">
    <property type="entry name" value="PDZ_canonical"/>
    <property type="match status" value="1"/>
</dbReference>
<dbReference type="GO" id="GO:0030155">
    <property type="term" value="P:regulation of cell adhesion"/>
    <property type="evidence" value="ECO:0007669"/>
    <property type="project" value="InterPro"/>
</dbReference>
<evidence type="ECO:0000259" key="7">
    <source>
        <dbReference type="PROSITE" id="PS50106"/>
    </source>
</evidence>
<feature type="region of interest" description="Disordered" evidence="5">
    <location>
        <begin position="638"/>
        <end position="673"/>
    </location>
</feature>
<accession>A0A0K0FQU6</accession>
<evidence type="ECO:0000256" key="1">
    <source>
        <dbReference type="ARBA" id="ARBA00022723"/>
    </source>
</evidence>
<dbReference type="PROSITE" id="PS50106">
    <property type="entry name" value="PDZ"/>
    <property type="match status" value="1"/>
</dbReference>
<dbReference type="PANTHER" id="PTHR46767">
    <property type="entry name" value="LIM DOMAIN ONLY PROTEIN 7"/>
    <property type="match status" value="1"/>
</dbReference>
<keyword evidence="8" id="KW-1185">Reference proteome</keyword>
<evidence type="ECO:0000256" key="5">
    <source>
        <dbReference type="SAM" id="MobiDB-lite"/>
    </source>
</evidence>
<evidence type="ECO:0000313" key="9">
    <source>
        <dbReference type="WBParaSite" id="SVE_1209600.1"/>
    </source>
</evidence>
<dbReference type="GO" id="GO:0046872">
    <property type="term" value="F:metal ion binding"/>
    <property type="evidence" value="ECO:0007669"/>
    <property type="project" value="UniProtKB-KW"/>
</dbReference>
<sequence>MNEGHKYDVMEATSVLRIHIYPDSTEEILTVVSPITVDTESYNNFGKKKKYNHFISPSNTLSPDSSGNYYTDSGIDSSNFTSPQQIPEGFSPEKRRESSSIYFVPINPLQIPEEEEGEEDIISERTLSFPNLEDNKRIGDSYQLTRSQERTLDSASTINSSEIDIPELGEGEEYNIEEESFHEDYQNVLLKEGTQTSQTLEKGEKQIVVVEAEASVSYLLKNTIQEAGIVEATVFPKAYASLQEKIKLYPFTRKFQEVGFVPLYSLINYIKTNKSKELTSVPLYNIVDYIKHKKKTELDYCDIKDFVDIKEDNKISVTVEAAKENIGSVVAYRYPTSAQHLKFTYDINRKHNNFGSGMMLSSTGYSNATNNLGKRTSIPLDEIYPSSKAFPQMNKHVYKQDIIRNNSITSVRSNAPDINGIIDIQMSVGKNYSTPSTGDSFGFYVRGGDKKKNETTLVVSHVKRDSPSDVCGLMVGDNIISINGVMLENLSLIKAERLYEESIKERNITIKIVREKKLKYGIKNEVVLLNKTPEIYDDNYFKRKGDYKISSSPQSDLGEELLEEEHNLHHHDNQRNHHYQSTATQKDPMYGNSNKNDKRNGDILNIKTQQQHHNFQNSHSPSTSVINSTVLNFSPTSYTTSGVDSTHSFSPRSDSGASSSGGMSDYKVSRVESKKKDKIGKVIDFVPEVDRHRYRHPNTFKYSSNIGNHEIEQDYHAAGLTPIHDVDSQPKLIRNYNYNLIEKSSQSQDSSKPYGRREVTYLPPNRQISYDEDEIEEAGKDYISSNHHLETTQTLQRCPVVEMHPQYEKNNRTSKNYTNGKKDRTSGTRRSIERAGYNYTGEQPPLNGEEIDEDNESYVTVPSRVQSILKNKYDDDEDIYYDVKYSREDEDNYEEVKTTKIPYLNRQSPLITDNKVILKPDEYILKEEESVISEGIVRYYDRDMQQIGRAYSYEESTTTSMTEDQDALRKLVRQQRLPAPGDPFSKNRLDADNRYENVSKSLEKQIKKQKQTTETPVKAVSGKKLCGHCDKTLGQGAAMIIESLKLQFHLSCFRCIECGIQLGNGTTGTDVRVRGRKLYCKECYHSGKLETGTENRISTTSSKMLNRIQV</sequence>
<evidence type="ECO:0000313" key="8">
    <source>
        <dbReference type="Proteomes" id="UP000035680"/>
    </source>
</evidence>
<dbReference type="Pfam" id="PF00412">
    <property type="entry name" value="LIM"/>
    <property type="match status" value="1"/>
</dbReference>
<feature type="region of interest" description="Disordered" evidence="5">
    <location>
        <begin position="570"/>
        <end position="600"/>
    </location>
</feature>
<dbReference type="Proteomes" id="UP000035680">
    <property type="component" value="Unassembled WGS sequence"/>
</dbReference>
<evidence type="ECO:0000256" key="3">
    <source>
        <dbReference type="ARBA" id="ARBA00023038"/>
    </source>
</evidence>
<evidence type="ECO:0000256" key="2">
    <source>
        <dbReference type="ARBA" id="ARBA00022833"/>
    </source>
</evidence>
<feature type="compositionally biased region" description="Polar residues" evidence="5">
    <location>
        <begin position="638"/>
        <end position="647"/>
    </location>
</feature>
<dbReference type="AlphaFoldDB" id="A0A0K0FQU6"/>
<evidence type="ECO:0000256" key="4">
    <source>
        <dbReference type="PROSITE-ProRule" id="PRU00125"/>
    </source>
</evidence>
<feature type="compositionally biased region" description="Polar residues" evidence="5">
    <location>
        <begin position="56"/>
        <end position="85"/>
    </location>
</feature>
<keyword evidence="3 4" id="KW-0440">LIM domain</keyword>
<reference evidence="8" key="1">
    <citation type="submission" date="2014-07" db="EMBL/GenBank/DDBJ databases">
        <authorList>
            <person name="Martin A.A"/>
            <person name="De Silva N."/>
        </authorList>
    </citation>
    <scope>NUCLEOTIDE SEQUENCE</scope>
</reference>